<dbReference type="FunFam" id="3.30.70.360:FF:000005">
    <property type="entry name" value="Putative Aminoacylase-1"/>
    <property type="match status" value="1"/>
</dbReference>
<keyword evidence="5 10" id="KW-0479">Metal-binding</keyword>
<evidence type="ECO:0000256" key="5">
    <source>
        <dbReference type="ARBA" id="ARBA00022723"/>
    </source>
</evidence>
<feature type="binding site" evidence="10">
    <location>
        <position position="149"/>
    </location>
    <ligand>
        <name>Zn(2+)</name>
        <dbReference type="ChEBI" id="CHEBI:29105"/>
        <label>2</label>
    </ligand>
</feature>
<dbReference type="InterPro" id="IPR011650">
    <property type="entry name" value="Peptidase_M20_dimer"/>
</dbReference>
<dbReference type="SUPFAM" id="SSF53187">
    <property type="entry name" value="Zn-dependent exopeptidases"/>
    <property type="match status" value="1"/>
</dbReference>
<dbReference type="FunFam" id="1.10.150.900:FF:000001">
    <property type="entry name" value="Aminoacylase-1, putative"/>
    <property type="match status" value="1"/>
</dbReference>
<accession>A0A9P0B4Y5</accession>
<dbReference type="PANTHER" id="PTHR45892">
    <property type="entry name" value="AMINOACYLASE-1"/>
    <property type="match status" value="1"/>
</dbReference>
<dbReference type="Gene3D" id="1.10.150.900">
    <property type="match status" value="1"/>
</dbReference>
<feature type="binding site" evidence="10">
    <location>
        <position position="176"/>
    </location>
    <ligand>
        <name>Zn(2+)</name>
        <dbReference type="ChEBI" id="CHEBI:29105"/>
        <label>1</label>
    </ligand>
</feature>
<feature type="domain" description="Peptidase M20 dimerisation" evidence="11">
    <location>
        <begin position="189"/>
        <end position="300"/>
    </location>
</feature>
<dbReference type="PROSITE" id="PS00759">
    <property type="entry name" value="ARGE_DAPE_CPG2_2"/>
    <property type="match status" value="1"/>
</dbReference>
<dbReference type="CDD" id="cd05646">
    <property type="entry name" value="M20_AcylaseI_like"/>
    <property type="match status" value="1"/>
</dbReference>
<dbReference type="InterPro" id="IPR052083">
    <property type="entry name" value="Aminoacylase-1_M20A"/>
</dbReference>
<dbReference type="AlphaFoldDB" id="A0A9P0B4Y5"/>
<evidence type="ECO:0000259" key="11">
    <source>
        <dbReference type="Pfam" id="PF07687"/>
    </source>
</evidence>
<feature type="active site" evidence="9">
    <location>
        <position position="84"/>
    </location>
</feature>
<dbReference type="EMBL" id="OV121135">
    <property type="protein sequence ID" value="CAH0555314.1"/>
    <property type="molecule type" value="Genomic_DNA"/>
</dbReference>
<name>A0A9P0B4Y5_BRAAE</name>
<dbReference type="Gene3D" id="3.40.630.10">
    <property type="entry name" value="Zn peptidases"/>
    <property type="match status" value="1"/>
</dbReference>
<dbReference type="Pfam" id="PF01546">
    <property type="entry name" value="Peptidase_M20"/>
    <property type="match status" value="1"/>
</dbReference>
<gene>
    <name evidence="12" type="ORF">MELIAE_LOCUS6716</name>
</gene>
<evidence type="ECO:0000256" key="2">
    <source>
        <dbReference type="ARBA" id="ARBA00006247"/>
    </source>
</evidence>
<dbReference type="Pfam" id="PF07687">
    <property type="entry name" value="M20_dimer"/>
    <property type="match status" value="1"/>
</dbReference>
<proteinExistence type="inferred from homology"/>
<dbReference type="Gene3D" id="3.30.70.360">
    <property type="match status" value="1"/>
</dbReference>
<evidence type="ECO:0000256" key="4">
    <source>
        <dbReference type="ARBA" id="ARBA00022490"/>
    </source>
</evidence>
<feature type="binding site" evidence="10">
    <location>
        <position position="114"/>
    </location>
    <ligand>
        <name>Zn(2+)</name>
        <dbReference type="ChEBI" id="CHEBI:29105"/>
        <label>2</label>
    </ligand>
</feature>
<feature type="binding site" evidence="10">
    <location>
        <position position="114"/>
    </location>
    <ligand>
        <name>Zn(2+)</name>
        <dbReference type="ChEBI" id="CHEBI:29105"/>
        <label>1</label>
    </ligand>
</feature>
<dbReference type="PIRSF" id="PIRSF036696">
    <property type="entry name" value="ACY-1"/>
    <property type="match status" value="1"/>
</dbReference>
<dbReference type="EC" id="3.5.1.14" evidence="3"/>
<reference evidence="12" key="1">
    <citation type="submission" date="2021-12" db="EMBL/GenBank/DDBJ databases">
        <authorList>
            <person name="King R."/>
        </authorList>
    </citation>
    <scope>NUCLEOTIDE SEQUENCE</scope>
</reference>
<comment type="cofactor">
    <cofactor evidence="10">
        <name>Zn(2+)</name>
        <dbReference type="ChEBI" id="CHEBI:29105"/>
    </cofactor>
    <text evidence="10">Binds 2 Zn(2+) ions per subunit.</text>
</comment>
<dbReference type="FunFam" id="3.40.630.10:FF:000019">
    <property type="entry name" value="Aminoacylase 1"/>
    <property type="match status" value="1"/>
</dbReference>
<dbReference type="OrthoDB" id="3064516at2759"/>
<protein>
    <recommendedName>
        <fullName evidence="3">N-acyl-aliphatic-L-amino acid amidohydrolase</fullName>
        <ecNumber evidence="3">3.5.1.14</ecNumber>
    </recommendedName>
    <alternativeName>
        <fullName evidence="8">N-acyl-L-amino-acid amidohydrolase</fullName>
    </alternativeName>
</protein>
<evidence type="ECO:0000256" key="8">
    <source>
        <dbReference type="ARBA" id="ARBA00029656"/>
    </source>
</evidence>
<dbReference type="NCBIfam" id="TIGR01880">
    <property type="entry name" value="Ac-peptdase-euk"/>
    <property type="match status" value="1"/>
</dbReference>
<feature type="binding site" evidence="10">
    <location>
        <position position="82"/>
    </location>
    <ligand>
        <name>Zn(2+)</name>
        <dbReference type="ChEBI" id="CHEBI:29105"/>
        <label>1</label>
    </ligand>
</feature>
<evidence type="ECO:0000256" key="1">
    <source>
        <dbReference type="ARBA" id="ARBA00004496"/>
    </source>
</evidence>
<dbReference type="Proteomes" id="UP001154078">
    <property type="component" value="Chromosome 4"/>
</dbReference>
<dbReference type="GO" id="GO:0046872">
    <property type="term" value="F:metal ion binding"/>
    <property type="evidence" value="ECO:0007669"/>
    <property type="project" value="UniProtKB-KW"/>
</dbReference>
<organism evidence="12 13">
    <name type="scientific">Brassicogethes aeneus</name>
    <name type="common">Rape pollen beetle</name>
    <name type="synonym">Meligethes aeneus</name>
    <dbReference type="NCBI Taxonomy" id="1431903"/>
    <lineage>
        <taxon>Eukaryota</taxon>
        <taxon>Metazoa</taxon>
        <taxon>Ecdysozoa</taxon>
        <taxon>Arthropoda</taxon>
        <taxon>Hexapoda</taxon>
        <taxon>Insecta</taxon>
        <taxon>Pterygota</taxon>
        <taxon>Neoptera</taxon>
        <taxon>Endopterygota</taxon>
        <taxon>Coleoptera</taxon>
        <taxon>Polyphaga</taxon>
        <taxon>Cucujiformia</taxon>
        <taxon>Nitidulidae</taxon>
        <taxon>Meligethinae</taxon>
        <taxon>Brassicogethes</taxon>
    </lineage>
</organism>
<feature type="active site" description="Proton acceptor" evidence="9">
    <location>
        <position position="148"/>
    </location>
</feature>
<dbReference type="PANTHER" id="PTHR45892:SF1">
    <property type="entry name" value="AMINOACYLASE-1"/>
    <property type="match status" value="1"/>
</dbReference>
<evidence type="ECO:0000313" key="12">
    <source>
        <dbReference type="EMBL" id="CAH0555314.1"/>
    </source>
</evidence>
<dbReference type="InterPro" id="IPR010159">
    <property type="entry name" value="N-acyl_aa_amidohydrolase"/>
</dbReference>
<comment type="similarity">
    <text evidence="2">Belongs to the peptidase M20A family.</text>
</comment>
<evidence type="ECO:0000256" key="7">
    <source>
        <dbReference type="ARBA" id="ARBA00022833"/>
    </source>
</evidence>
<keyword evidence="4" id="KW-0963">Cytoplasm</keyword>
<evidence type="ECO:0000256" key="6">
    <source>
        <dbReference type="ARBA" id="ARBA00022801"/>
    </source>
</evidence>
<evidence type="ECO:0000256" key="3">
    <source>
        <dbReference type="ARBA" id="ARBA00011913"/>
    </source>
</evidence>
<dbReference type="GO" id="GO:0006520">
    <property type="term" value="P:amino acid metabolic process"/>
    <property type="evidence" value="ECO:0007669"/>
    <property type="project" value="InterPro"/>
</dbReference>
<keyword evidence="6" id="KW-0378">Hydrolase</keyword>
<sequence length="403" mass="45257">MAAPQEKEALDQRALNNFIEYLQIPSVHPNVNYDKCVEFLKAQAKSLDLPVKVVEPVPKKPIVIITWIGLEPNLPSVVLNSHTDVVPVFKEDWTKKPFAADIIDGKIYARGTQDMKSVGIQYIEAIRRLKAQGIRFKRTVHLTFVPDEEIGGILGMKEFIKTQDYRDLNVGFSLDEGMTSPNEEYMLAYAERSIWHIHIHCSGHAGHGSLLLKNTAGEKVNYILNKFYEFRKEQEQKLIDNPTWTLGDVTTVNLTQLKGGVQSNVIPPEMTIVIDCRIPTTVDIKAWEETINKWCKEAGPGIKIEYEQKQPQVAPTKLDNSNPFWVAFKGATDSLGLKLKPQSFPGGTDSRYLRGLGIPALGFSPINNTPVLLHDNDEFIGIDTFFKGIEVYCKIIPAVANVQ</sequence>
<feature type="binding site" evidence="10">
    <location>
        <position position="374"/>
    </location>
    <ligand>
        <name>Zn(2+)</name>
        <dbReference type="ChEBI" id="CHEBI:29105"/>
        <label>2</label>
    </ligand>
</feature>
<evidence type="ECO:0000256" key="10">
    <source>
        <dbReference type="PIRSR" id="PIRSR036696-2"/>
    </source>
</evidence>
<keyword evidence="7 10" id="KW-0862">Zinc</keyword>
<dbReference type="GO" id="GO:0005737">
    <property type="term" value="C:cytoplasm"/>
    <property type="evidence" value="ECO:0007669"/>
    <property type="project" value="UniProtKB-SubCell"/>
</dbReference>
<comment type="subcellular location">
    <subcellularLocation>
        <location evidence="1">Cytoplasm</location>
    </subcellularLocation>
</comment>
<dbReference type="InterPro" id="IPR002933">
    <property type="entry name" value="Peptidase_M20"/>
</dbReference>
<dbReference type="InterPro" id="IPR036264">
    <property type="entry name" value="Bact_exopeptidase_dim_dom"/>
</dbReference>
<keyword evidence="13" id="KW-1185">Reference proteome</keyword>
<dbReference type="SUPFAM" id="SSF55031">
    <property type="entry name" value="Bacterial exopeptidase dimerisation domain"/>
    <property type="match status" value="1"/>
</dbReference>
<dbReference type="GO" id="GO:0004046">
    <property type="term" value="F:aminoacylase activity"/>
    <property type="evidence" value="ECO:0007669"/>
    <property type="project" value="UniProtKB-EC"/>
</dbReference>
<evidence type="ECO:0000313" key="13">
    <source>
        <dbReference type="Proteomes" id="UP001154078"/>
    </source>
</evidence>
<evidence type="ECO:0000256" key="9">
    <source>
        <dbReference type="PIRSR" id="PIRSR036696-1"/>
    </source>
</evidence>
<dbReference type="InterPro" id="IPR001261">
    <property type="entry name" value="ArgE/DapE_CS"/>
</dbReference>